<name>A0A8K1C5A5_PYTOL</name>
<dbReference type="AlphaFoldDB" id="A0A8K1C5A5"/>
<dbReference type="Proteomes" id="UP000794436">
    <property type="component" value="Unassembled WGS sequence"/>
</dbReference>
<gene>
    <name evidence="2" type="ORF">Poli38472_006836</name>
</gene>
<evidence type="ECO:0000313" key="2">
    <source>
        <dbReference type="EMBL" id="TMW56826.1"/>
    </source>
</evidence>
<dbReference type="Gene3D" id="2.60.200.20">
    <property type="match status" value="1"/>
</dbReference>
<dbReference type="InterPro" id="IPR000253">
    <property type="entry name" value="FHA_dom"/>
</dbReference>
<comment type="caution">
    <text evidence="2">The sequence shown here is derived from an EMBL/GenBank/DDBJ whole genome shotgun (WGS) entry which is preliminary data.</text>
</comment>
<feature type="domain" description="FHA" evidence="1">
    <location>
        <begin position="32"/>
        <end position="87"/>
    </location>
</feature>
<accession>A0A8K1C5A5</accession>
<organism evidence="2 3">
    <name type="scientific">Pythium oligandrum</name>
    <name type="common">Mycoparasitic fungus</name>
    <dbReference type="NCBI Taxonomy" id="41045"/>
    <lineage>
        <taxon>Eukaryota</taxon>
        <taxon>Sar</taxon>
        <taxon>Stramenopiles</taxon>
        <taxon>Oomycota</taxon>
        <taxon>Peronosporomycetes</taxon>
        <taxon>Pythiales</taxon>
        <taxon>Pythiaceae</taxon>
        <taxon>Pythium</taxon>
    </lineage>
</organism>
<evidence type="ECO:0000259" key="1">
    <source>
        <dbReference type="PROSITE" id="PS50006"/>
    </source>
</evidence>
<dbReference type="InterPro" id="IPR008984">
    <property type="entry name" value="SMAD_FHA_dom_sf"/>
</dbReference>
<keyword evidence="3" id="KW-1185">Reference proteome</keyword>
<reference evidence="2" key="1">
    <citation type="submission" date="2019-03" db="EMBL/GenBank/DDBJ databases">
        <title>Long read genome sequence of the mycoparasitic Pythium oligandrum ATCC 38472 isolated from sugarbeet rhizosphere.</title>
        <authorList>
            <person name="Gaulin E."/>
        </authorList>
    </citation>
    <scope>NUCLEOTIDE SEQUENCE</scope>
    <source>
        <strain evidence="2">ATCC 38472_TT</strain>
    </source>
</reference>
<dbReference type="Pfam" id="PF00498">
    <property type="entry name" value="FHA"/>
    <property type="match status" value="1"/>
</dbReference>
<proteinExistence type="predicted"/>
<dbReference type="EMBL" id="SPLM01000145">
    <property type="protein sequence ID" value="TMW56826.1"/>
    <property type="molecule type" value="Genomic_DNA"/>
</dbReference>
<dbReference type="SMART" id="SM00240">
    <property type="entry name" value="FHA"/>
    <property type="match status" value="1"/>
</dbReference>
<dbReference type="OrthoDB" id="114364at2759"/>
<dbReference type="PROSITE" id="PS50006">
    <property type="entry name" value="FHA_DOMAIN"/>
    <property type="match status" value="1"/>
</dbReference>
<sequence>MATALQPWGRLKLVSADSVDDADHTYLYRSVSVVGRDPQRADVLLSSMLISSVHCRIDVTGKNDRGEPIVMLEDLSRNRIWANEELIGKGNSVQLTPNATVHFTKPGALQKMSPPMVYVFELLDQPTSLSIVSRSFWTSIGNEKASATNATVASKIQDCRCGGISAVERAGALSLCL</sequence>
<dbReference type="SUPFAM" id="SSF49879">
    <property type="entry name" value="SMAD/FHA domain"/>
    <property type="match status" value="1"/>
</dbReference>
<protein>
    <recommendedName>
        <fullName evidence="1">FHA domain-containing protein</fullName>
    </recommendedName>
</protein>
<evidence type="ECO:0000313" key="3">
    <source>
        <dbReference type="Proteomes" id="UP000794436"/>
    </source>
</evidence>